<evidence type="ECO:0000259" key="11">
    <source>
        <dbReference type="Pfam" id="PF17956"/>
    </source>
</evidence>
<dbReference type="CDD" id="cd01570">
    <property type="entry name" value="NAPRTase_A"/>
    <property type="match status" value="1"/>
</dbReference>
<protein>
    <recommendedName>
        <fullName evidence="3 9">Nicotinate phosphoribosyltransferase</fullName>
        <ecNumber evidence="3 9">6.3.4.21</ecNumber>
    </recommendedName>
</protein>
<dbReference type="SUPFAM" id="SSF54675">
    <property type="entry name" value="Nicotinate/Quinolinate PRTase N-terminal domain-like"/>
    <property type="match status" value="1"/>
</dbReference>
<dbReference type="EMBL" id="JACATZ010000003">
    <property type="protein sequence ID" value="NWJ48674.1"/>
    <property type="molecule type" value="Genomic_DNA"/>
</dbReference>
<dbReference type="Gene3D" id="3.20.20.70">
    <property type="entry name" value="Aldolase class I"/>
    <property type="match status" value="1"/>
</dbReference>
<evidence type="ECO:0000256" key="6">
    <source>
        <dbReference type="ARBA" id="ARBA00022642"/>
    </source>
</evidence>
<dbReference type="Pfam" id="PF17956">
    <property type="entry name" value="NAPRTase_C"/>
    <property type="match status" value="1"/>
</dbReference>
<gene>
    <name evidence="12" type="ORF">HXX08_22670</name>
    <name evidence="13" type="ORF">OZ401_004218</name>
</gene>
<comment type="function">
    <text evidence="9">Catalyzes the first step in the biosynthesis of NAD from nicotinic acid, the ATP-dependent synthesis of beta-nicotinate D-ribonucleotide from nicotinate and 5-phospho-D-ribose 1-phosphate.</text>
</comment>
<name>A0A8T7M9D4_9CHLR</name>
<dbReference type="Gene3D" id="3.20.140.10">
    <property type="entry name" value="nicotinate phosphoribosyltransferase"/>
    <property type="match status" value="1"/>
</dbReference>
<keyword evidence="12" id="KW-0328">Glycosyltransferase</keyword>
<dbReference type="InterPro" id="IPR041619">
    <property type="entry name" value="NAPRTase_C"/>
</dbReference>
<dbReference type="PANTHER" id="PTHR11098">
    <property type="entry name" value="NICOTINATE PHOSPHORIBOSYLTRANSFERASE"/>
    <property type="match status" value="1"/>
</dbReference>
<sequence length="519" mass="58214">MNRAQQRTAEGILFTDQYQLTMAQLYFRQGLHEKKAQFDHYFRNYPDYGGHSAGFCINAGLEWLVDWMKESYFRDEDIEYLRSHTNRNGTRLFADDFLEWLRANGNFEGLTLHAIPEGRVVHPDVPLTVVTGPIGMAQVIESALLNILNYQVLIATKAARLRQAAGGRTVLEFGMRRGQGTGANAGARAALIGGADFTSNVGISHVLGYPPRGTHAHSMVQLFNALGEGELESFRAFAEVYPDDCILLVDTVNTLESGIPNAIKVFEELRRKGHKPAGIRLDSGDLAYLSIQGARMLDAAGFPDTSIVLSNELDELLIWQIQSQIVTEAPRYGVEPDKLLARLVYGVGTHLITSGGHPALGGVFKLVAVEQKGEWLPALKLSESPSKIPNPGNKQVWRLYDKRGKATADVLSLEGEELNQHEHLRLYHPADPTKYRILNVSEIEKIEPLLVEVVREGKFVYDSPSLEEMRAVRDTDLARLDEGVRRLIKPHVYHVSLTENLWQLKQRLIEETLQERYPE</sequence>
<dbReference type="Pfam" id="PF17767">
    <property type="entry name" value="NAPRTase_N"/>
    <property type="match status" value="1"/>
</dbReference>
<evidence type="ECO:0000256" key="5">
    <source>
        <dbReference type="ARBA" id="ARBA00022598"/>
    </source>
</evidence>
<dbReference type="SUPFAM" id="SSF51690">
    <property type="entry name" value="Nicotinate/Quinolinate PRTase C-terminal domain-like"/>
    <property type="match status" value="1"/>
</dbReference>
<dbReference type="PANTHER" id="PTHR11098:SF1">
    <property type="entry name" value="NICOTINATE PHOSPHORIBOSYLTRANSFERASE"/>
    <property type="match status" value="1"/>
</dbReference>
<dbReference type="GO" id="GO:0016757">
    <property type="term" value="F:glycosyltransferase activity"/>
    <property type="evidence" value="ECO:0007669"/>
    <property type="project" value="UniProtKB-KW"/>
</dbReference>
<evidence type="ECO:0000256" key="8">
    <source>
        <dbReference type="ARBA" id="ARBA00048668"/>
    </source>
</evidence>
<evidence type="ECO:0000256" key="9">
    <source>
        <dbReference type="RuleBase" id="RU365100"/>
    </source>
</evidence>
<dbReference type="EMBL" id="CP128400">
    <property type="protein sequence ID" value="WJW68604.1"/>
    <property type="molecule type" value="Genomic_DNA"/>
</dbReference>
<evidence type="ECO:0000313" key="15">
    <source>
        <dbReference type="Proteomes" id="UP001431572"/>
    </source>
</evidence>
<reference evidence="12 14" key="1">
    <citation type="submission" date="2020-06" db="EMBL/GenBank/DDBJ databases">
        <title>Anoxygenic phototrophic Chloroflexota member uses a Type I reaction center.</title>
        <authorList>
            <person name="Tsuji J.M."/>
            <person name="Shaw N.A."/>
            <person name="Nagashima S."/>
            <person name="Venkiteswaran J."/>
            <person name="Schiff S.L."/>
            <person name="Hanada S."/>
            <person name="Tank M."/>
            <person name="Neufeld J.D."/>
        </authorList>
    </citation>
    <scope>NUCLEOTIDE SEQUENCE [LARGE SCALE GENOMIC DNA]</scope>
    <source>
        <strain evidence="12">L227-S17</strain>
    </source>
</reference>
<dbReference type="NCBIfam" id="TIGR01513">
    <property type="entry name" value="NAPRTase_put"/>
    <property type="match status" value="1"/>
</dbReference>
<dbReference type="AlphaFoldDB" id="A0A8T7M9D4"/>
<dbReference type="NCBIfam" id="NF006695">
    <property type="entry name" value="PRK09243.1-2"/>
    <property type="match status" value="1"/>
</dbReference>
<proteinExistence type="inferred from homology"/>
<dbReference type="Proteomes" id="UP000521676">
    <property type="component" value="Unassembled WGS sequence"/>
</dbReference>
<evidence type="ECO:0000256" key="4">
    <source>
        <dbReference type="ARBA" id="ARBA00022553"/>
    </source>
</evidence>
<comment type="pathway">
    <text evidence="1 9">Cofactor biosynthesis; NAD(+) biosynthesis; nicotinate D-ribonucleotide from nicotinate: step 1/1.</text>
</comment>
<dbReference type="PIRSF" id="PIRSF000484">
    <property type="entry name" value="NAPRT"/>
    <property type="match status" value="1"/>
</dbReference>
<evidence type="ECO:0000256" key="1">
    <source>
        <dbReference type="ARBA" id="ARBA00004952"/>
    </source>
</evidence>
<keyword evidence="15" id="KW-1185">Reference proteome</keyword>
<organism evidence="12 14">
    <name type="scientific">Candidatus Chlorohelix allophototropha</name>
    <dbReference type="NCBI Taxonomy" id="3003348"/>
    <lineage>
        <taxon>Bacteria</taxon>
        <taxon>Bacillati</taxon>
        <taxon>Chloroflexota</taxon>
        <taxon>Chloroflexia</taxon>
        <taxon>Candidatus Chloroheliales</taxon>
        <taxon>Candidatus Chloroheliaceae</taxon>
        <taxon>Candidatus Chlorohelix</taxon>
    </lineage>
</organism>
<keyword evidence="6 9" id="KW-0662">Pyridine nucleotide biosynthesis</keyword>
<dbReference type="RefSeq" id="WP_341470509.1">
    <property type="nucleotide sequence ID" value="NZ_CP128400.1"/>
</dbReference>
<reference evidence="13" key="2">
    <citation type="journal article" date="2024" name="Nature">
        <title>Anoxygenic phototroph of the Chloroflexota uses a type I reaction centre.</title>
        <authorList>
            <person name="Tsuji J.M."/>
            <person name="Shaw N.A."/>
            <person name="Nagashima S."/>
            <person name="Venkiteswaran J.J."/>
            <person name="Schiff S.L."/>
            <person name="Watanabe T."/>
            <person name="Fukui M."/>
            <person name="Hanada S."/>
            <person name="Tank M."/>
            <person name="Neufeld J.D."/>
        </authorList>
    </citation>
    <scope>NUCLEOTIDE SEQUENCE</scope>
    <source>
        <strain evidence="13">L227-S17</strain>
    </source>
</reference>
<dbReference type="InterPro" id="IPR007229">
    <property type="entry name" value="Nic_PRibTrfase-Fam"/>
</dbReference>
<comment type="catalytic activity">
    <reaction evidence="8 9">
        <text>5-phospho-alpha-D-ribose 1-diphosphate + nicotinate + ATP + H2O = nicotinate beta-D-ribonucleotide + ADP + phosphate + diphosphate</text>
        <dbReference type="Rhea" id="RHEA:36163"/>
        <dbReference type="ChEBI" id="CHEBI:15377"/>
        <dbReference type="ChEBI" id="CHEBI:30616"/>
        <dbReference type="ChEBI" id="CHEBI:32544"/>
        <dbReference type="ChEBI" id="CHEBI:33019"/>
        <dbReference type="ChEBI" id="CHEBI:43474"/>
        <dbReference type="ChEBI" id="CHEBI:57502"/>
        <dbReference type="ChEBI" id="CHEBI:58017"/>
        <dbReference type="ChEBI" id="CHEBI:456216"/>
        <dbReference type="EC" id="6.3.4.21"/>
    </reaction>
</comment>
<dbReference type="GO" id="GO:0005829">
    <property type="term" value="C:cytosol"/>
    <property type="evidence" value="ECO:0007669"/>
    <property type="project" value="TreeGrafter"/>
</dbReference>
<dbReference type="EC" id="6.3.4.21" evidence="3 9"/>
<dbReference type="InterPro" id="IPR036068">
    <property type="entry name" value="Nicotinate_pribotase-like_C"/>
</dbReference>
<evidence type="ECO:0000256" key="2">
    <source>
        <dbReference type="ARBA" id="ARBA00010897"/>
    </source>
</evidence>
<evidence type="ECO:0000256" key="7">
    <source>
        <dbReference type="ARBA" id="ARBA00022679"/>
    </source>
</evidence>
<feature type="domain" description="Nicotinate phosphoribosyltransferase N-terminal" evidence="10">
    <location>
        <begin position="13"/>
        <end position="149"/>
    </location>
</feature>
<dbReference type="GO" id="GO:0004516">
    <property type="term" value="F:nicotinate phosphoribosyltransferase activity"/>
    <property type="evidence" value="ECO:0007669"/>
    <property type="project" value="UniProtKB-UniRule"/>
</dbReference>
<comment type="similarity">
    <text evidence="2 9">Belongs to the NAPRTase family.</text>
</comment>
<evidence type="ECO:0000313" key="12">
    <source>
        <dbReference type="EMBL" id="NWJ48674.1"/>
    </source>
</evidence>
<dbReference type="InterPro" id="IPR040727">
    <property type="entry name" value="NAPRTase_N"/>
</dbReference>
<dbReference type="Proteomes" id="UP001431572">
    <property type="component" value="Chromosome 2"/>
</dbReference>
<keyword evidence="4" id="KW-0597">Phosphoprotein</keyword>
<keyword evidence="5 9" id="KW-0436">Ligase</keyword>
<evidence type="ECO:0000256" key="3">
    <source>
        <dbReference type="ARBA" id="ARBA00013236"/>
    </source>
</evidence>
<comment type="PTM">
    <text evidence="9">Transiently phosphorylated on a His residue during the reaction cycle. Phosphorylation strongly increases the affinity for substrates and increases the rate of nicotinate D-ribonucleotide production. Dephosphorylation regenerates the low-affinity form of the enzyme, leading to product release.</text>
</comment>
<dbReference type="GO" id="GO:0034355">
    <property type="term" value="P:NAD+ biosynthetic process via the salvage pathway"/>
    <property type="evidence" value="ECO:0007669"/>
    <property type="project" value="TreeGrafter"/>
</dbReference>
<dbReference type="NCBIfam" id="NF009131">
    <property type="entry name" value="PRK12484.1"/>
    <property type="match status" value="1"/>
</dbReference>
<dbReference type="InterPro" id="IPR006405">
    <property type="entry name" value="Nic_PRibTrfase_pncB"/>
</dbReference>
<evidence type="ECO:0000313" key="13">
    <source>
        <dbReference type="EMBL" id="WJW68604.1"/>
    </source>
</evidence>
<dbReference type="InterPro" id="IPR013785">
    <property type="entry name" value="Aldolase_TIM"/>
</dbReference>
<accession>A0A8T7M9D4</accession>
<evidence type="ECO:0000259" key="10">
    <source>
        <dbReference type="Pfam" id="PF17767"/>
    </source>
</evidence>
<feature type="domain" description="Nicotinate phosphoribosyltransferase C-terminal" evidence="11">
    <location>
        <begin position="393"/>
        <end position="505"/>
    </location>
</feature>
<evidence type="ECO:0000313" key="14">
    <source>
        <dbReference type="Proteomes" id="UP000521676"/>
    </source>
</evidence>
<keyword evidence="7 9" id="KW-0808">Transferase</keyword>